<evidence type="ECO:0000259" key="6">
    <source>
        <dbReference type="SMART" id="SM00479"/>
    </source>
</evidence>
<dbReference type="InterPro" id="IPR001357">
    <property type="entry name" value="BRCT_dom"/>
</dbReference>
<dbReference type="InterPro" id="IPR013520">
    <property type="entry name" value="Ribonucl_H"/>
</dbReference>
<dbReference type="Proteomes" id="UP001589783">
    <property type="component" value="Unassembled WGS sequence"/>
</dbReference>
<protein>
    <submittedName>
        <fullName evidence="7">Exonuclease domain-containing protein</fullName>
    </submittedName>
</protein>
<organism evidence="7 8">
    <name type="scientific">Gordonia phosphorivorans</name>
    <dbReference type="NCBI Taxonomy" id="1056982"/>
    <lineage>
        <taxon>Bacteria</taxon>
        <taxon>Bacillati</taxon>
        <taxon>Actinomycetota</taxon>
        <taxon>Actinomycetes</taxon>
        <taxon>Mycobacteriales</taxon>
        <taxon>Gordoniaceae</taxon>
        <taxon>Gordonia</taxon>
    </lineage>
</organism>
<dbReference type="InterPro" id="IPR012337">
    <property type="entry name" value="RNaseH-like_sf"/>
</dbReference>
<name>A0ABV6H9C6_9ACTN</name>
<dbReference type="InterPro" id="IPR029024">
    <property type="entry name" value="TerB-like"/>
</dbReference>
<gene>
    <name evidence="7" type="ORF">ACFFJD_11550</name>
</gene>
<dbReference type="SUPFAM" id="SSF52113">
    <property type="entry name" value="BRCT domain"/>
    <property type="match status" value="1"/>
</dbReference>
<keyword evidence="1" id="KW-0540">Nuclease</keyword>
<evidence type="ECO:0000256" key="4">
    <source>
        <dbReference type="SAM" id="MobiDB-lite"/>
    </source>
</evidence>
<dbReference type="SUPFAM" id="SSF158682">
    <property type="entry name" value="TerB-like"/>
    <property type="match status" value="1"/>
</dbReference>
<dbReference type="SMART" id="SM00292">
    <property type="entry name" value="BRCT"/>
    <property type="match status" value="1"/>
</dbReference>
<dbReference type="Gene3D" id="3.30.420.10">
    <property type="entry name" value="Ribonuclease H-like superfamily/Ribonuclease H"/>
    <property type="match status" value="1"/>
</dbReference>
<dbReference type="EMBL" id="JBHLWV010000020">
    <property type="protein sequence ID" value="MFC0315482.1"/>
    <property type="molecule type" value="Genomic_DNA"/>
</dbReference>
<evidence type="ECO:0000313" key="7">
    <source>
        <dbReference type="EMBL" id="MFC0315482.1"/>
    </source>
</evidence>
<proteinExistence type="predicted"/>
<dbReference type="SMART" id="SM00479">
    <property type="entry name" value="EXOIII"/>
    <property type="match status" value="1"/>
</dbReference>
<dbReference type="SUPFAM" id="SSF53098">
    <property type="entry name" value="Ribonuclease H-like"/>
    <property type="match status" value="1"/>
</dbReference>
<dbReference type="InterPro" id="IPR036420">
    <property type="entry name" value="BRCT_dom_sf"/>
</dbReference>
<dbReference type="GO" id="GO:0004527">
    <property type="term" value="F:exonuclease activity"/>
    <property type="evidence" value="ECO:0007669"/>
    <property type="project" value="UniProtKB-KW"/>
</dbReference>
<comment type="caution">
    <text evidence="7">The sequence shown here is derived from an EMBL/GenBank/DDBJ whole genome shotgun (WGS) entry which is preliminary data.</text>
</comment>
<dbReference type="Gene3D" id="3.40.50.10190">
    <property type="entry name" value="BRCT domain"/>
    <property type="match status" value="1"/>
</dbReference>
<dbReference type="InterPro" id="IPR018929">
    <property type="entry name" value="DUF2510"/>
</dbReference>
<accession>A0ABV6H9C6</accession>
<sequence length="517" mass="55400">MASTEEAVAAQPGWYEDPWRQAPLRWYDGTEWTATLSYQSGWYPDPWREAEKRWFDGRQWTGHKHDAAAPTSPSTSGRLAPLLESAPAIVVIDVETTGLSRADRIVEIAMITLDSQGTVVDEFTTMVNPHRDVGATWIHGLTATMLADAPSFSEIAAAVASRMDGAIIAAHNAPFDTRMLDAELSRSGIEVDWGRHLDTLTVTRHKLAVACGIHGVVLDDAHCALNDARATAELLVRVSADFTGPGRPTRTGVRAPSSVRTSTRAHGQSVHVTPPYLVELAGNSHPEPDVAPYSMLLAQALADLVLTEHERAELADLAAQFGLSPADVDRAHRGFLHDLLEAALDDGVITDEELDRLLRVAALLDLPPETVTARTNPYRFTEHELPLTAGLQVCFTGEVTDARGTSVDRDALHTLAAAAGLAPVESVTKKNCDLLVAADSSSLSGKAKAAHRYGTHIADADAFLTALERGAALTVRSMQPSGVACVCEQCGASWSAARRAKTCRTCRPGAKRVPAGV</sequence>
<dbReference type="PANTHER" id="PTHR30231">
    <property type="entry name" value="DNA POLYMERASE III SUBUNIT EPSILON"/>
    <property type="match status" value="1"/>
</dbReference>
<dbReference type="InterPro" id="IPR036397">
    <property type="entry name" value="RNaseH_sf"/>
</dbReference>
<dbReference type="Pfam" id="PF00929">
    <property type="entry name" value="RNase_T"/>
    <property type="match status" value="1"/>
</dbReference>
<dbReference type="InterPro" id="IPR006054">
    <property type="entry name" value="DnaQ"/>
</dbReference>
<evidence type="ECO:0000256" key="3">
    <source>
        <dbReference type="ARBA" id="ARBA00022839"/>
    </source>
</evidence>
<reference evidence="7 8" key="1">
    <citation type="submission" date="2024-09" db="EMBL/GenBank/DDBJ databases">
        <authorList>
            <person name="Sun Q."/>
            <person name="Mori K."/>
        </authorList>
    </citation>
    <scope>NUCLEOTIDE SEQUENCE [LARGE SCALE GENOMIC DNA]</scope>
    <source>
        <strain evidence="7 8">CCM 7957</strain>
    </source>
</reference>
<keyword evidence="8" id="KW-1185">Reference proteome</keyword>
<evidence type="ECO:0000259" key="5">
    <source>
        <dbReference type="SMART" id="SM00292"/>
    </source>
</evidence>
<dbReference type="RefSeq" id="WP_382364215.1">
    <property type="nucleotide sequence ID" value="NZ_JBHLWV010000020.1"/>
</dbReference>
<evidence type="ECO:0000313" key="8">
    <source>
        <dbReference type="Proteomes" id="UP001589783"/>
    </source>
</evidence>
<dbReference type="PANTHER" id="PTHR30231:SF4">
    <property type="entry name" value="PROTEIN NEN2"/>
    <property type="match status" value="1"/>
</dbReference>
<dbReference type="CDD" id="cd06127">
    <property type="entry name" value="DEDDh"/>
    <property type="match status" value="1"/>
</dbReference>
<feature type="domain" description="Exonuclease" evidence="6">
    <location>
        <begin position="88"/>
        <end position="244"/>
    </location>
</feature>
<keyword evidence="3 7" id="KW-0269">Exonuclease</keyword>
<keyword evidence="2" id="KW-0378">Hydrolase</keyword>
<feature type="domain" description="BRCT" evidence="5">
    <location>
        <begin position="385"/>
        <end position="470"/>
    </location>
</feature>
<evidence type="ECO:0000256" key="1">
    <source>
        <dbReference type="ARBA" id="ARBA00022722"/>
    </source>
</evidence>
<feature type="region of interest" description="Disordered" evidence="4">
    <location>
        <begin position="246"/>
        <end position="268"/>
    </location>
</feature>
<dbReference type="NCBIfam" id="TIGR00573">
    <property type="entry name" value="dnaq"/>
    <property type="match status" value="1"/>
</dbReference>
<evidence type="ECO:0000256" key="2">
    <source>
        <dbReference type="ARBA" id="ARBA00022801"/>
    </source>
</evidence>
<dbReference type="Pfam" id="PF10708">
    <property type="entry name" value="DUF2510"/>
    <property type="match status" value="2"/>
</dbReference>